<evidence type="ECO:0000313" key="1">
    <source>
        <dbReference type="EMBL" id="ETN98269.1"/>
    </source>
</evidence>
<keyword evidence="2" id="KW-1185">Reference proteome</keyword>
<reference evidence="1 2" key="1">
    <citation type="journal article" date="2013" name="Curr. Biol.">
        <title>The Genome of the Foraminiferan Reticulomyxa filosa.</title>
        <authorList>
            <person name="Glockner G."/>
            <person name="Hulsmann N."/>
            <person name="Schleicher M."/>
            <person name="Noegel A.A."/>
            <person name="Eichinger L."/>
            <person name="Gallinger C."/>
            <person name="Pawlowski J."/>
            <person name="Sierra R."/>
            <person name="Euteneuer U."/>
            <person name="Pillet L."/>
            <person name="Moustafa A."/>
            <person name="Platzer M."/>
            <person name="Groth M."/>
            <person name="Szafranski K."/>
            <person name="Schliwa M."/>
        </authorList>
    </citation>
    <scope>NUCLEOTIDE SEQUENCE [LARGE SCALE GENOMIC DNA]</scope>
</reference>
<proteinExistence type="predicted"/>
<dbReference type="AlphaFoldDB" id="X6LC03"/>
<sequence>YKYYKTIIHITKYKLFCLLFQSSDEGQMNSQLKKAITTDCQKSSTIMENLHTDKHLNKEPTLTLFVFNPFIVQIKSSVEKKDIRYHFICLITKYLHIMFLQKEKKKSFMTYILSHYQRFSADTILWCKFHLFCY</sequence>
<name>X6LC03_RETFI</name>
<protein>
    <submittedName>
        <fullName evidence="1">Uncharacterized protein</fullName>
    </submittedName>
</protein>
<evidence type="ECO:0000313" key="2">
    <source>
        <dbReference type="Proteomes" id="UP000023152"/>
    </source>
</evidence>
<accession>X6LC03</accession>
<organism evidence="1 2">
    <name type="scientific">Reticulomyxa filosa</name>
    <dbReference type="NCBI Taxonomy" id="46433"/>
    <lineage>
        <taxon>Eukaryota</taxon>
        <taxon>Sar</taxon>
        <taxon>Rhizaria</taxon>
        <taxon>Retaria</taxon>
        <taxon>Foraminifera</taxon>
        <taxon>Monothalamids</taxon>
        <taxon>Reticulomyxidae</taxon>
        <taxon>Reticulomyxa</taxon>
    </lineage>
</organism>
<gene>
    <name evidence="1" type="ORF">RFI_39240</name>
</gene>
<comment type="caution">
    <text evidence="1">The sequence shown here is derived from an EMBL/GenBank/DDBJ whole genome shotgun (WGS) entry which is preliminary data.</text>
</comment>
<dbReference type="EMBL" id="ASPP01047182">
    <property type="protein sequence ID" value="ETN98269.1"/>
    <property type="molecule type" value="Genomic_DNA"/>
</dbReference>
<dbReference type="Proteomes" id="UP000023152">
    <property type="component" value="Unassembled WGS sequence"/>
</dbReference>
<feature type="non-terminal residue" evidence="1">
    <location>
        <position position="1"/>
    </location>
</feature>